<protein>
    <submittedName>
        <fullName evidence="1">Uncharacterized protein</fullName>
    </submittedName>
</protein>
<organism evidence="1 2">
    <name type="scientific">Trichinella nativa</name>
    <dbReference type="NCBI Taxonomy" id="6335"/>
    <lineage>
        <taxon>Eukaryota</taxon>
        <taxon>Metazoa</taxon>
        <taxon>Ecdysozoa</taxon>
        <taxon>Nematoda</taxon>
        <taxon>Enoplea</taxon>
        <taxon>Dorylaimia</taxon>
        <taxon>Trichinellida</taxon>
        <taxon>Trichinellidae</taxon>
        <taxon>Trichinella</taxon>
    </lineage>
</organism>
<dbReference type="AlphaFoldDB" id="A0A1Y3EN45"/>
<comment type="caution">
    <text evidence="1">The sequence shown here is derived from an EMBL/GenBank/DDBJ whole genome shotgun (WGS) entry which is preliminary data.</text>
</comment>
<name>A0A1Y3EN45_9BILA</name>
<dbReference type="Proteomes" id="UP000243006">
    <property type="component" value="Unassembled WGS sequence"/>
</dbReference>
<dbReference type="EMBL" id="LVZM01007502">
    <property type="protein sequence ID" value="OUC46190.1"/>
    <property type="molecule type" value="Genomic_DNA"/>
</dbReference>
<evidence type="ECO:0000313" key="2">
    <source>
        <dbReference type="Proteomes" id="UP000243006"/>
    </source>
</evidence>
<accession>A0A1Y3EN45</accession>
<proteinExistence type="predicted"/>
<evidence type="ECO:0000313" key="1">
    <source>
        <dbReference type="EMBL" id="OUC46190.1"/>
    </source>
</evidence>
<sequence>MMIFEFKCVALILEKPDTPTSKQKQAGYIKLTLLKFCNLSQGNDSFFFRLWDQSLRLLSSDRFFASFNCPKYNAAQLPSDAPSSSRCLMVWQKLNSQTQVLPLFRDELSSHFFLPITVELVQKFRNGSTNSNDSDHFFSFQQPSLD</sequence>
<reference evidence="1 2" key="1">
    <citation type="submission" date="2015-04" db="EMBL/GenBank/DDBJ databases">
        <title>Draft genome of the roundworm Trichinella nativa.</title>
        <authorList>
            <person name="Mitreva M."/>
        </authorList>
    </citation>
    <scope>NUCLEOTIDE SEQUENCE [LARGE SCALE GENOMIC DNA]</scope>
    <source>
        <strain evidence="1 2">ISS45</strain>
    </source>
</reference>
<gene>
    <name evidence="1" type="ORF">D917_07921</name>
</gene>